<dbReference type="EMBL" id="JADYXP020000004">
    <property type="protein sequence ID" value="KAL0125915.1"/>
    <property type="molecule type" value="Genomic_DNA"/>
</dbReference>
<accession>A0AAW2GE97</accession>
<proteinExistence type="predicted"/>
<dbReference type="Proteomes" id="UP001430953">
    <property type="component" value="Unassembled WGS sequence"/>
</dbReference>
<comment type="caution">
    <text evidence="1">The sequence shown here is derived from an EMBL/GenBank/DDBJ whole genome shotgun (WGS) entry which is preliminary data.</text>
</comment>
<evidence type="ECO:0000313" key="2">
    <source>
        <dbReference type="Proteomes" id="UP001430953"/>
    </source>
</evidence>
<evidence type="ECO:0000313" key="1">
    <source>
        <dbReference type="EMBL" id="KAL0125915.1"/>
    </source>
</evidence>
<protein>
    <submittedName>
        <fullName evidence="1">Uncharacterized protein</fullName>
    </submittedName>
</protein>
<organism evidence="1 2">
    <name type="scientific">Cardiocondyla obscurior</name>
    <dbReference type="NCBI Taxonomy" id="286306"/>
    <lineage>
        <taxon>Eukaryota</taxon>
        <taxon>Metazoa</taxon>
        <taxon>Ecdysozoa</taxon>
        <taxon>Arthropoda</taxon>
        <taxon>Hexapoda</taxon>
        <taxon>Insecta</taxon>
        <taxon>Pterygota</taxon>
        <taxon>Neoptera</taxon>
        <taxon>Endopterygota</taxon>
        <taxon>Hymenoptera</taxon>
        <taxon>Apocrita</taxon>
        <taxon>Aculeata</taxon>
        <taxon>Formicoidea</taxon>
        <taxon>Formicidae</taxon>
        <taxon>Myrmicinae</taxon>
        <taxon>Cardiocondyla</taxon>
    </lineage>
</organism>
<gene>
    <name evidence="1" type="ORF">PUN28_004765</name>
</gene>
<keyword evidence="2" id="KW-1185">Reference proteome</keyword>
<sequence>MHAYARLHVLYMDIWDIEIITHAARRKGGGRDLKLQEAADSRATARHRVGVLSCTENTFRDVSYIHMNGPYVMRRTSTSVTLLTCLSQHVNRQVFARVSVEHRAKGHRYL</sequence>
<reference evidence="1 2" key="1">
    <citation type="submission" date="2023-03" db="EMBL/GenBank/DDBJ databases">
        <title>High recombination rates correlate with genetic variation in Cardiocondyla obscurior ants.</title>
        <authorList>
            <person name="Errbii M."/>
        </authorList>
    </citation>
    <scope>NUCLEOTIDE SEQUENCE [LARGE SCALE GENOMIC DNA]</scope>
    <source>
        <strain evidence="1">Alpha-2009</strain>
        <tissue evidence="1">Whole body</tissue>
    </source>
</reference>
<name>A0AAW2GE97_9HYME</name>
<dbReference type="AlphaFoldDB" id="A0AAW2GE97"/>